<feature type="binding site" evidence="6">
    <location>
        <position position="216"/>
    </location>
    <ligand>
        <name>AMP</name>
        <dbReference type="ChEBI" id="CHEBI:456215"/>
    </ligand>
</feature>
<reference evidence="8 9" key="1">
    <citation type="journal article" date="2019" name="Appl. Microbiol. Biotechnol.">
        <title>Uncovering carbohydrate metabolism through a genotype-phenotype association study of 56 lactic acid bacteria genomes.</title>
        <authorList>
            <person name="Buron-Moles G."/>
            <person name="Chailyan A."/>
            <person name="Dolejs I."/>
            <person name="Forster J."/>
            <person name="Miks M.H."/>
        </authorList>
    </citation>
    <scope>NUCLEOTIDE SEQUENCE [LARGE SCALE GENOMIC DNA]</scope>
    <source>
        <strain evidence="8 9">ATCC 700006</strain>
    </source>
</reference>
<dbReference type="EMBL" id="PUFI01000014">
    <property type="protein sequence ID" value="TDG68154.1"/>
    <property type="molecule type" value="Genomic_DNA"/>
</dbReference>
<dbReference type="PROSITE" id="PS01049">
    <property type="entry name" value="YJEF_C_1"/>
    <property type="match status" value="1"/>
</dbReference>
<evidence type="ECO:0000256" key="3">
    <source>
        <dbReference type="ARBA" id="ARBA00022857"/>
    </source>
</evidence>
<comment type="catalytic activity">
    <reaction evidence="6">
        <text>(6S)-NADHX + ADP = AMP + phosphate + NADH + H(+)</text>
        <dbReference type="Rhea" id="RHEA:32223"/>
        <dbReference type="ChEBI" id="CHEBI:15378"/>
        <dbReference type="ChEBI" id="CHEBI:43474"/>
        <dbReference type="ChEBI" id="CHEBI:57945"/>
        <dbReference type="ChEBI" id="CHEBI:64074"/>
        <dbReference type="ChEBI" id="CHEBI:456215"/>
        <dbReference type="ChEBI" id="CHEBI:456216"/>
        <dbReference type="EC" id="4.2.1.136"/>
    </reaction>
</comment>
<comment type="cofactor">
    <cofactor evidence="6">
        <name>Mg(2+)</name>
        <dbReference type="ChEBI" id="CHEBI:18420"/>
    </cofactor>
</comment>
<dbReference type="InterPro" id="IPR029056">
    <property type="entry name" value="Ribokinase-like"/>
</dbReference>
<keyword evidence="1 6" id="KW-0547">Nucleotide-binding</keyword>
<dbReference type="InterPro" id="IPR017953">
    <property type="entry name" value="Carbohydrate_kinase_pred_CS"/>
</dbReference>
<feature type="binding site" evidence="6">
    <location>
        <position position="152"/>
    </location>
    <ligand>
        <name>(6S)-NADPHX</name>
        <dbReference type="ChEBI" id="CHEBI:64076"/>
    </ligand>
</feature>
<dbReference type="PROSITE" id="PS01050">
    <property type="entry name" value="YJEF_C_2"/>
    <property type="match status" value="1"/>
</dbReference>
<dbReference type="PROSITE" id="PS51383">
    <property type="entry name" value="YJEF_C_3"/>
    <property type="match status" value="1"/>
</dbReference>
<dbReference type="InterPro" id="IPR000631">
    <property type="entry name" value="CARKD"/>
</dbReference>
<evidence type="ECO:0000313" key="9">
    <source>
        <dbReference type="Proteomes" id="UP000295681"/>
    </source>
</evidence>
<dbReference type="GO" id="GO:0052855">
    <property type="term" value="F:ADP-dependent NAD(P)H-hydrate dehydratase activity"/>
    <property type="evidence" value="ECO:0007669"/>
    <property type="project" value="UniProtKB-UniRule"/>
</dbReference>
<keyword evidence="4 6" id="KW-0520">NAD</keyword>
<dbReference type="GO" id="GO:0110051">
    <property type="term" value="P:metabolite repair"/>
    <property type="evidence" value="ECO:0007669"/>
    <property type="project" value="TreeGrafter"/>
</dbReference>
<dbReference type="NCBIfam" id="TIGR00196">
    <property type="entry name" value="yjeF_cterm"/>
    <property type="match status" value="1"/>
</dbReference>
<feature type="binding site" evidence="6">
    <location>
        <position position="101"/>
    </location>
    <ligand>
        <name>(6S)-NADPHX</name>
        <dbReference type="ChEBI" id="CHEBI:64076"/>
    </ligand>
</feature>
<proteinExistence type="inferred from homology"/>
<sequence>MIILTDKILENVIKKRPLHSYKGTYGRIVVIGGNPNYGGAVIMNALASVYGGAGLVTVATDPSNFTALHAHLPEAMVTDYHDTTQLQILIKNADVVLLGSGLGEDDTAYHVLQDTLAAVTLNQTLIIDGSALSLIALHHFPLPNTHVILTPHQMEWQRLSQIKIDDQSLERNQSALQQLFPDAVLVLKQYHTQIYHQQQVMSLTIGGPHQATGGMGDTLAGIIASFVAQFHSAKLVDCVGAAVYTHSAIADELSITQYVTLPTQISMALPIFMKKHAN</sequence>
<gene>
    <name evidence="6" type="primary">nnrD</name>
    <name evidence="8" type="ORF">C5L23_000460</name>
</gene>
<keyword evidence="2 6" id="KW-0067">ATP-binding</keyword>
<dbReference type="STRING" id="907931.GCA_000165675_00868"/>
<dbReference type="Proteomes" id="UP000295681">
    <property type="component" value="Unassembled WGS sequence"/>
</dbReference>
<organism evidence="8 9">
    <name type="scientific">Leuconostoc fallax</name>
    <dbReference type="NCBI Taxonomy" id="1251"/>
    <lineage>
        <taxon>Bacteria</taxon>
        <taxon>Bacillati</taxon>
        <taxon>Bacillota</taxon>
        <taxon>Bacilli</taxon>
        <taxon>Lactobacillales</taxon>
        <taxon>Lactobacillaceae</taxon>
        <taxon>Leuconostoc</taxon>
    </lineage>
</organism>
<evidence type="ECO:0000256" key="6">
    <source>
        <dbReference type="HAMAP-Rule" id="MF_01965"/>
    </source>
</evidence>
<keyword evidence="9" id="KW-1185">Reference proteome</keyword>
<evidence type="ECO:0000256" key="2">
    <source>
        <dbReference type="ARBA" id="ARBA00022840"/>
    </source>
</evidence>
<dbReference type="GO" id="GO:0052856">
    <property type="term" value="F:NAD(P)HX epimerase activity"/>
    <property type="evidence" value="ECO:0007669"/>
    <property type="project" value="TreeGrafter"/>
</dbReference>
<evidence type="ECO:0000313" key="8">
    <source>
        <dbReference type="EMBL" id="TDG68154.1"/>
    </source>
</evidence>
<dbReference type="GO" id="GO:0005524">
    <property type="term" value="F:ATP binding"/>
    <property type="evidence" value="ECO:0007669"/>
    <property type="project" value="UniProtKB-KW"/>
</dbReference>
<protein>
    <recommendedName>
        <fullName evidence="6">ADP-dependent (S)-NAD(P)H-hydrate dehydratase</fullName>
        <ecNumber evidence="6">4.2.1.136</ecNumber>
    </recommendedName>
    <alternativeName>
        <fullName evidence="6">ADP-dependent NAD(P)HX dehydratase</fullName>
    </alternativeName>
</protein>
<dbReference type="Gene3D" id="3.40.1190.20">
    <property type="match status" value="1"/>
</dbReference>
<comment type="similarity">
    <text evidence="6">Belongs to the NnrD/CARKD family.</text>
</comment>
<keyword evidence="3 6" id="KW-0521">NADP</keyword>
<comment type="catalytic activity">
    <reaction evidence="6">
        <text>(6S)-NADPHX + ADP = AMP + phosphate + NADPH + H(+)</text>
        <dbReference type="Rhea" id="RHEA:32235"/>
        <dbReference type="ChEBI" id="CHEBI:15378"/>
        <dbReference type="ChEBI" id="CHEBI:43474"/>
        <dbReference type="ChEBI" id="CHEBI:57783"/>
        <dbReference type="ChEBI" id="CHEBI:64076"/>
        <dbReference type="ChEBI" id="CHEBI:456215"/>
        <dbReference type="ChEBI" id="CHEBI:456216"/>
        <dbReference type="EC" id="4.2.1.136"/>
    </reaction>
</comment>
<evidence type="ECO:0000256" key="4">
    <source>
        <dbReference type="ARBA" id="ARBA00023027"/>
    </source>
</evidence>
<comment type="function">
    <text evidence="6">Catalyzes the dehydration of the S-form of NAD(P)HX at the expense of ADP, which is converted to AMP. Together with NAD(P)HX epimerase, which catalyzes the epimerization of the S- and R-forms, the enzyme allows the repair of both epimers of NAD(P)HX, a damaged form of NAD(P)H that is a result of enzymatic or heat-dependent hydration.</text>
</comment>
<comment type="subunit">
    <text evidence="6">Homotetramer.</text>
</comment>
<dbReference type="Pfam" id="PF01256">
    <property type="entry name" value="Carb_kinase"/>
    <property type="match status" value="1"/>
</dbReference>
<dbReference type="CDD" id="cd01171">
    <property type="entry name" value="YXKO-related"/>
    <property type="match status" value="1"/>
</dbReference>
<dbReference type="PANTHER" id="PTHR12592:SF0">
    <property type="entry name" value="ATP-DEPENDENT (S)-NAD(P)H-HYDRATE DEHYDRATASE"/>
    <property type="match status" value="1"/>
</dbReference>
<name>A0A4R5N9G6_9LACO</name>
<dbReference type="GO" id="GO:0046496">
    <property type="term" value="P:nicotinamide nucleotide metabolic process"/>
    <property type="evidence" value="ECO:0007669"/>
    <property type="project" value="UniProtKB-UniRule"/>
</dbReference>
<dbReference type="RefSeq" id="WP_133264414.1">
    <property type="nucleotide sequence ID" value="NZ_JAGYGP010000001.1"/>
</dbReference>
<feature type="binding site" evidence="6">
    <location>
        <position position="40"/>
    </location>
    <ligand>
        <name>(6S)-NADPHX</name>
        <dbReference type="ChEBI" id="CHEBI:64076"/>
    </ligand>
</feature>
<comment type="caution">
    <text evidence="8">The sequence shown here is derived from an EMBL/GenBank/DDBJ whole genome shotgun (WGS) entry which is preliminary data.</text>
</comment>
<feature type="binding site" evidence="6">
    <location>
        <begin position="188"/>
        <end position="192"/>
    </location>
    <ligand>
        <name>AMP</name>
        <dbReference type="ChEBI" id="CHEBI:456215"/>
    </ligand>
</feature>
<dbReference type="EC" id="4.2.1.136" evidence="6"/>
<dbReference type="PANTHER" id="PTHR12592">
    <property type="entry name" value="ATP-DEPENDENT (S)-NAD(P)H-HYDRATE DEHYDRATASE FAMILY MEMBER"/>
    <property type="match status" value="1"/>
</dbReference>
<evidence type="ECO:0000256" key="5">
    <source>
        <dbReference type="ARBA" id="ARBA00023239"/>
    </source>
</evidence>
<feature type="domain" description="YjeF C-terminal" evidence="7">
    <location>
        <begin position="5"/>
        <end position="276"/>
    </location>
</feature>
<dbReference type="AlphaFoldDB" id="A0A4R5N9G6"/>
<dbReference type="HAMAP" id="MF_01965">
    <property type="entry name" value="NADHX_dehydratase"/>
    <property type="match status" value="1"/>
</dbReference>
<feature type="binding site" evidence="6">
    <location>
        <position position="217"/>
    </location>
    <ligand>
        <name>(6S)-NADPHX</name>
        <dbReference type="ChEBI" id="CHEBI:64076"/>
    </ligand>
</feature>
<accession>A0A4R5N9G6</accession>
<evidence type="ECO:0000259" key="7">
    <source>
        <dbReference type="PROSITE" id="PS51383"/>
    </source>
</evidence>
<dbReference type="SUPFAM" id="SSF53613">
    <property type="entry name" value="Ribokinase-like"/>
    <property type="match status" value="1"/>
</dbReference>
<evidence type="ECO:0000256" key="1">
    <source>
        <dbReference type="ARBA" id="ARBA00022741"/>
    </source>
</evidence>
<keyword evidence="5 6" id="KW-0456">Lyase</keyword>